<keyword evidence="1 2" id="KW-0175">Coiled coil</keyword>
<feature type="compositionally biased region" description="Basic and acidic residues" evidence="3">
    <location>
        <begin position="104"/>
        <end position="138"/>
    </location>
</feature>
<feature type="region of interest" description="Disordered" evidence="3">
    <location>
        <begin position="104"/>
        <end position="181"/>
    </location>
</feature>
<dbReference type="SUPFAM" id="SSF144284">
    <property type="entry name" value="Sec2 N-terminal region"/>
    <property type="match status" value="1"/>
</dbReference>
<feature type="compositionally biased region" description="Low complexity" evidence="3">
    <location>
        <begin position="318"/>
        <end position="331"/>
    </location>
</feature>
<proteinExistence type="predicted"/>
<evidence type="ECO:0000256" key="2">
    <source>
        <dbReference type="SAM" id="Coils"/>
    </source>
</evidence>
<dbReference type="GO" id="GO:0006887">
    <property type="term" value="P:exocytosis"/>
    <property type="evidence" value="ECO:0007669"/>
    <property type="project" value="TreeGrafter"/>
</dbReference>
<dbReference type="GO" id="GO:0051286">
    <property type="term" value="C:cell tip"/>
    <property type="evidence" value="ECO:0007669"/>
    <property type="project" value="TreeGrafter"/>
</dbReference>
<feature type="compositionally biased region" description="Low complexity" evidence="3">
    <location>
        <begin position="139"/>
        <end position="156"/>
    </location>
</feature>
<evidence type="ECO:0000256" key="1">
    <source>
        <dbReference type="ARBA" id="ARBA00023054"/>
    </source>
</evidence>
<gene>
    <name evidence="5" type="ORF">TRAPUB_326</name>
</gene>
<accession>A0A1M2VMP3</accession>
<dbReference type="Pfam" id="PF06428">
    <property type="entry name" value="Sec2p"/>
    <property type="match status" value="1"/>
</dbReference>
<organism evidence="5 6">
    <name type="scientific">Trametes pubescens</name>
    <name type="common">White-rot fungus</name>
    <dbReference type="NCBI Taxonomy" id="154538"/>
    <lineage>
        <taxon>Eukaryota</taxon>
        <taxon>Fungi</taxon>
        <taxon>Dikarya</taxon>
        <taxon>Basidiomycota</taxon>
        <taxon>Agaricomycotina</taxon>
        <taxon>Agaricomycetes</taxon>
        <taxon>Polyporales</taxon>
        <taxon>Polyporaceae</taxon>
        <taxon>Trametes</taxon>
    </lineage>
</organism>
<dbReference type="OrthoDB" id="5560525at2759"/>
<comment type="caution">
    <text evidence="5">The sequence shown here is derived from an EMBL/GenBank/DDBJ whole genome shotgun (WGS) entry which is preliminary data.</text>
</comment>
<dbReference type="InterPro" id="IPR009449">
    <property type="entry name" value="Sec2_N"/>
</dbReference>
<feature type="compositionally biased region" description="Polar residues" evidence="3">
    <location>
        <begin position="421"/>
        <end position="434"/>
    </location>
</feature>
<dbReference type="PANTHER" id="PTHR14430">
    <property type="entry name" value="RABIN3-RELATED"/>
    <property type="match status" value="1"/>
</dbReference>
<keyword evidence="6" id="KW-1185">Reference proteome</keyword>
<feature type="region of interest" description="Disordered" evidence="3">
    <location>
        <begin position="1"/>
        <end position="20"/>
    </location>
</feature>
<dbReference type="GO" id="GO:0070319">
    <property type="term" value="C:Golgi to plasma membrane transport vesicle"/>
    <property type="evidence" value="ECO:0007669"/>
    <property type="project" value="TreeGrafter"/>
</dbReference>
<feature type="domain" description="GDP/GTP exchange factor Sec2 N-terminal" evidence="4">
    <location>
        <begin position="228"/>
        <end position="301"/>
    </location>
</feature>
<dbReference type="EMBL" id="MNAD01001011">
    <property type="protein sequence ID" value="OJT08820.1"/>
    <property type="molecule type" value="Genomic_DNA"/>
</dbReference>
<protein>
    <recommendedName>
        <fullName evidence="4">GDP/GTP exchange factor Sec2 N-terminal domain-containing protein</fullName>
    </recommendedName>
</protein>
<evidence type="ECO:0000256" key="3">
    <source>
        <dbReference type="SAM" id="MobiDB-lite"/>
    </source>
</evidence>
<dbReference type="PANTHER" id="PTHR14430:SF0">
    <property type="entry name" value="SEC2P DOMAIN-CONTAINING PROTEIN"/>
    <property type="match status" value="1"/>
</dbReference>
<evidence type="ECO:0000259" key="4">
    <source>
        <dbReference type="Pfam" id="PF06428"/>
    </source>
</evidence>
<sequence>MPPPSHFQTSNRNLPRRVDSLKATKGPYFAELDDELRDVKRVHAQGQEEDLRYALNKTITRVEELTAMLKEAYKAQTDLQTELTLAKSNLSLALANNEMLEDALKRDPGSSRDVGWRRMSAREQSLKAEAEADRRRSSDSLASAELSSASPTFSHPQPSPSPHPELSPMPPRSATVPSPAAGSENRFFRFRFGNGVASASHPSSPHMSGAASPSLNGSHLTSASLPSLVPAKDYEKEVEDLHKQLDKEKKAYKDACEAKTALESELESLSQALFEEANKMVATERRKLAETEEALREAREQGEALKNVLRLFERDSAHSSSSSESPHPSQSVGVIRSRHRATSSAVGIKSLPTSGAATPRSHPASPALPSSELPSSASTVGANSTTPKPLVNDDADGDTTVVASESSVSSSVDKPERESTGPLSGTPLQTSPEASRSPTPSPDPSPSSGPGQYLFGKAQPVDYFDGEVSPWADATSATSPRAS</sequence>
<dbReference type="Proteomes" id="UP000184267">
    <property type="component" value="Unassembled WGS sequence"/>
</dbReference>
<dbReference type="STRING" id="154538.A0A1M2VMP3"/>
<reference evidence="5 6" key="1">
    <citation type="submission" date="2016-10" db="EMBL/GenBank/DDBJ databases">
        <title>Genome sequence of the basidiomycete white-rot fungus Trametes pubescens.</title>
        <authorList>
            <person name="Makela M.R."/>
            <person name="Granchi Z."/>
            <person name="Peng M."/>
            <person name="De Vries R.P."/>
            <person name="Grigoriev I."/>
            <person name="Riley R."/>
            <person name="Hilden K."/>
        </authorList>
    </citation>
    <scope>NUCLEOTIDE SEQUENCE [LARGE SCALE GENOMIC DNA]</scope>
    <source>
        <strain evidence="5 6">FBCC735</strain>
    </source>
</reference>
<evidence type="ECO:0000313" key="6">
    <source>
        <dbReference type="Proteomes" id="UP000184267"/>
    </source>
</evidence>
<feature type="compositionally biased region" description="Pro residues" evidence="3">
    <location>
        <begin position="157"/>
        <end position="171"/>
    </location>
</feature>
<dbReference type="GO" id="GO:0005085">
    <property type="term" value="F:guanyl-nucleotide exchange factor activity"/>
    <property type="evidence" value="ECO:0007669"/>
    <property type="project" value="InterPro"/>
</dbReference>
<feature type="coiled-coil region" evidence="2">
    <location>
        <begin position="231"/>
        <end position="315"/>
    </location>
</feature>
<feature type="region of interest" description="Disordered" evidence="3">
    <location>
        <begin position="195"/>
        <end position="228"/>
    </location>
</feature>
<name>A0A1M2VMP3_TRAPU</name>
<feature type="region of interest" description="Disordered" evidence="3">
    <location>
        <begin position="315"/>
        <end position="483"/>
    </location>
</feature>
<feature type="compositionally biased region" description="Low complexity" evidence="3">
    <location>
        <begin position="401"/>
        <end position="412"/>
    </location>
</feature>
<evidence type="ECO:0000313" key="5">
    <source>
        <dbReference type="EMBL" id="OJT08820.1"/>
    </source>
</evidence>
<dbReference type="OMA" id="VGWRRMS"/>
<feature type="compositionally biased region" description="Low complexity" evidence="3">
    <location>
        <begin position="359"/>
        <end position="378"/>
    </location>
</feature>
<feature type="compositionally biased region" description="Low complexity" evidence="3">
    <location>
        <begin position="197"/>
        <end position="214"/>
    </location>
</feature>
<dbReference type="Gene3D" id="6.10.140.910">
    <property type="match status" value="1"/>
</dbReference>
<dbReference type="InterPro" id="IPR040351">
    <property type="entry name" value="RAB3IL/RAB3IP/Sec2"/>
</dbReference>
<feature type="compositionally biased region" description="Polar residues" evidence="3">
    <location>
        <begin position="1"/>
        <end position="13"/>
    </location>
</feature>
<feature type="compositionally biased region" description="Polar residues" evidence="3">
    <location>
        <begin position="215"/>
        <end position="225"/>
    </location>
</feature>
<dbReference type="AlphaFoldDB" id="A0A1M2VMP3"/>